<accession>A0ABV7F7N9</accession>
<reference evidence="2" key="1">
    <citation type="journal article" date="2019" name="Int. J. Syst. Evol. Microbiol.">
        <title>The Global Catalogue of Microorganisms (GCM) 10K type strain sequencing project: providing services to taxonomists for standard genome sequencing and annotation.</title>
        <authorList>
            <consortium name="The Broad Institute Genomics Platform"/>
            <consortium name="The Broad Institute Genome Sequencing Center for Infectious Disease"/>
            <person name="Wu L."/>
            <person name="Ma J."/>
        </authorList>
    </citation>
    <scope>NUCLEOTIDE SEQUENCE [LARGE SCALE GENOMIC DNA]</scope>
    <source>
        <strain evidence="2">KCTC 42986</strain>
    </source>
</reference>
<dbReference type="Proteomes" id="UP001595530">
    <property type="component" value="Unassembled WGS sequence"/>
</dbReference>
<proteinExistence type="predicted"/>
<dbReference type="EMBL" id="JBHRTP010000101">
    <property type="protein sequence ID" value="MFC3111128.1"/>
    <property type="molecule type" value="Genomic_DNA"/>
</dbReference>
<gene>
    <name evidence="1" type="ORF">ACFOFO_24775</name>
</gene>
<name>A0ABV7F7N9_9BURK</name>
<organism evidence="1 2">
    <name type="scientific">Undibacterium arcticum</name>
    <dbReference type="NCBI Taxonomy" id="1762892"/>
    <lineage>
        <taxon>Bacteria</taxon>
        <taxon>Pseudomonadati</taxon>
        <taxon>Pseudomonadota</taxon>
        <taxon>Betaproteobacteria</taxon>
        <taxon>Burkholderiales</taxon>
        <taxon>Oxalobacteraceae</taxon>
        <taxon>Undibacterium</taxon>
    </lineage>
</organism>
<evidence type="ECO:0000313" key="1">
    <source>
        <dbReference type="EMBL" id="MFC3111128.1"/>
    </source>
</evidence>
<evidence type="ECO:0000313" key="2">
    <source>
        <dbReference type="Proteomes" id="UP001595530"/>
    </source>
</evidence>
<sequence length="154" mass="17350">MVASTLQDWNLNPTRVRNDRRRYLATPIPFDSVIEAIVKETQTIKYCANRGDLEAKGHTRPEFLFSITAQTYDVFFNSAFGYRAQFYTDHRVGIERNSIVLKALQPLLLSAAEVNASRGALTLDQVNKSLELPSAKIWINEDASNLEQTSVDAV</sequence>
<protein>
    <submittedName>
        <fullName evidence="1">Uncharacterized protein</fullName>
    </submittedName>
</protein>
<keyword evidence="2" id="KW-1185">Reference proteome</keyword>
<comment type="caution">
    <text evidence="1">The sequence shown here is derived from an EMBL/GenBank/DDBJ whole genome shotgun (WGS) entry which is preliminary data.</text>
</comment>
<dbReference type="RefSeq" id="WP_390333320.1">
    <property type="nucleotide sequence ID" value="NZ_JBHRTP010000101.1"/>
</dbReference>